<dbReference type="PROSITE" id="PS00878">
    <property type="entry name" value="ODR_DC_2_1"/>
    <property type="match status" value="1"/>
</dbReference>
<comment type="function">
    <text evidence="6">Specifically catalyzes the decarboxylation of meso-diaminopimelate (meso-DAP) to L-lysine.</text>
</comment>
<evidence type="ECO:0000256" key="6">
    <source>
        <dbReference type="HAMAP-Rule" id="MF_02120"/>
    </source>
</evidence>
<evidence type="ECO:0000256" key="2">
    <source>
        <dbReference type="ARBA" id="ARBA00022793"/>
    </source>
</evidence>
<dbReference type="SUPFAM" id="SSF50621">
    <property type="entry name" value="Alanine racemase C-terminal domain-like"/>
    <property type="match status" value="1"/>
</dbReference>
<name>A0A2N9JDK5_9ACTN</name>
<evidence type="ECO:0000256" key="5">
    <source>
        <dbReference type="ARBA" id="ARBA00023239"/>
    </source>
</evidence>
<dbReference type="Proteomes" id="UP000238164">
    <property type="component" value="Chromosome 1"/>
</dbReference>
<feature type="binding site" evidence="6">
    <location>
        <position position="322"/>
    </location>
    <ligand>
        <name>substrate</name>
    </ligand>
</feature>
<comment type="catalytic activity">
    <reaction evidence="6 9">
        <text>meso-2,6-diaminopimelate + H(+) = L-lysine + CO2</text>
        <dbReference type="Rhea" id="RHEA:15101"/>
        <dbReference type="ChEBI" id="CHEBI:15378"/>
        <dbReference type="ChEBI" id="CHEBI:16526"/>
        <dbReference type="ChEBI" id="CHEBI:32551"/>
        <dbReference type="ChEBI" id="CHEBI:57791"/>
        <dbReference type="EC" id="4.1.1.20"/>
    </reaction>
</comment>
<dbReference type="AlphaFoldDB" id="A0A2N9JDK5"/>
<evidence type="ECO:0000313" key="12">
    <source>
        <dbReference type="Proteomes" id="UP000238164"/>
    </source>
</evidence>
<gene>
    <name evidence="6 11" type="primary">lysA</name>
    <name evidence="11" type="ORF">MPLG2_1165</name>
</gene>
<dbReference type="InterPro" id="IPR000183">
    <property type="entry name" value="Orn/DAP/Arg_de-COase"/>
</dbReference>
<protein>
    <recommendedName>
        <fullName evidence="6 7">Diaminopimelate decarboxylase</fullName>
        <shortName evidence="6">DAP decarboxylase</shortName>
        <shortName evidence="6">DAPDC</shortName>
        <ecNumber evidence="6 7">4.1.1.20</ecNumber>
    </recommendedName>
</protein>
<evidence type="ECO:0000313" key="11">
    <source>
        <dbReference type="EMBL" id="SPD86201.1"/>
    </source>
</evidence>
<feature type="binding site" evidence="6">
    <location>
        <position position="367"/>
    </location>
    <ligand>
        <name>substrate</name>
    </ligand>
</feature>
<evidence type="ECO:0000256" key="9">
    <source>
        <dbReference type="RuleBase" id="RU003738"/>
    </source>
</evidence>
<dbReference type="InterPro" id="IPR022653">
    <property type="entry name" value="De-COase2_pyr-phos_BS"/>
</dbReference>
<reference evidence="11 12" key="1">
    <citation type="submission" date="2018-02" db="EMBL/GenBank/DDBJ databases">
        <authorList>
            <person name="Cohen D.B."/>
            <person name="Kent A.D."/>
        </authorList>
    </citation>
    <scope>NUCLEOTIDE SEQUENCE [LARGE SCALE GENOMIC DNA]</scope>
    <source>
        <strain evidence="11">1</strain>
    </source>
</reference>
<evidence type="ECO:0000256" key="7">
    <source>
        <dbReference type="NCBIfam" id="TIGR01048"/>
    </source>
</evidence>
<dbReference type="PROSITE" id="PS00879">
    <property type="entry name" value="ODR_DC_2_2"/>
    <property type="match status" value="1"/>
</dbReference>
<keyword evidence="4 6" id="KW-0457">Lysine biosynthesis</keyword>
<evidence type="ECO:0000256" key="4">
    <source>
        <dbReference type="ARBA" id="ARBA00023154"/>
    </source>
</evidence>
<dbReference type="InterPro" id="IPR022644">
    <property type="entry name" value="De-COase2_N"/>
</dbReference>
<dbReference type="OrthoDB" id="9802241at2"/>
<comment type="subunit">
    <text evidence="6">Homodimer.</text>
</comment>
<proteinExistence type="inferred from homology"/>
<feature type="modified residue" description="N6-(pyridoxal phosphate)lysine" evidence="6 8">
    <location>
        <position position="95"/>
    </location>
</feature>
<evidence type="ECO:0000256" key="3">
    <source>
        <dbReference type="ARBA" id="ARBA00022898"/>
    </source>
</evidence>
<feature type="domain" description="Orn/DAP/Arg decarboxylase 2 N-terminal" evidence="10">
    <location>
        <begin position="72"/>
        <end position="325"/>
    </location>
</feature>
<feature type="binding site" evidence="6">
    <location>
        <begin position="319"/>
        <end position="322"/>
    </location>
    <ligand>
        <name>pyridoxal 5'-phosphate</name>
        <dbReference type="ChEBI" id="CHEBI:597326"/>
    </ligand>
</feature>
<feature type="binding site" evidence="6">
    <location>
        <position position="424"/>
    </location>
    <ligand>
        <name>pyridoxal 5'-phosphate</name>
        <dbReference type="ChEBI" id="CHEBI:597326"/>
    </ligand>
</feature>
<dbReference type="Gene3D" id="3.20.20.10">
    <property type="entry name" value="Alanine racemase"/>
    <property type="match status" value="1"/>
</dbReference>
<dbReference type="PRINTS" id="PR01179">
    <property type="entry name" value="ODADCRBXLASE"/>
</dbReference>
<feature type="binding site" evidence="6">
    <location>
        <position position="424"/>
    </location>
    <ligand>
        <name>substrate</name>
    </ligand>
</feature>
<feature type="active site" description="Proton donor" evidence="8">
    <location>
        <position position="394"/>
    </location>
</feature>
<feature type="binding site" evidence="6">
    <location>
        <position position="395"/>
    </location>
    <ligand>
        <name>substrate</name>
    </ligand>
</feature>
<dbReference type="Pfam" id="PF02784">
    <property type="entry name" value="Orn_Arg_deC_N"/>
    <property type="match status" value="1"/>
</dbReference>
<dbReference type="CDD" id="cd06828">
    <property type="entry name" value="PLPDE_III_DapDC"/>
    <property type="match status" value="1"/>
</dbReference>
<dbReference type="UniPathway" id="UPA00034">
    <property type="reaction ID" value="UER00027"/>
</dbReference>
<keyword evidence="3 6" id="KW-0663">Pyridoxal phosphate</keyword>
<sequence>MTHMHVAGSIHADATSPAPLWLTRPDDVNALTAAVWSKNAFRNADGEVEIAGRTAASIVAEMGSPVYVIDEDDFRTRAREWRDAFAGWDVFYAGKSFLCTTVARWIAEEGLGLDVCSGGELAVALRGGMTPARIGMHGNNKSVDELRAGLSAGVGRIIVDSSHEITRLEQLCAELGTVAEVMIRVTTGVEAHTHEYIATAHEDQKFGFSINGGAALVAMVRSHHSPYIDLKGIHSHIGSQIFDTNGFEVAARRTLKLMAQFHEATGVTLADLDLGGGFGISYIKEDTPATPAELAAGLRLIVEHECRGFGLPVPRMSIEPGRAICGPPGTAIYTVGTVKTVDIGSGQSRRYVAVDGGMSDNIRPALYAAEYSATLANRAGEGGPVLSRVVGKHCEGGDILVRDEFLPDDVGPGDLIAVPAAGAYSRSMASNYNHVPRPPVVAVRDGHLSTLLRRETMDDLLALDPGA</sequence>
<dbReference type="HAMAP" id="MF_02120">
    <property type="entry name" value="LysA"/>
    <property type="match status" value="1"/>
</dbReference>
<comment type="pathway">
    <text evidence="6 9">Amino-acid biosynthesis; L-lysine biosynthesis via DAP pathway; L-lysine from DL-2,6-diaminopimelate: step 1/1.</text>
</comment>
<comment type="similarity">
    <text evidence="6">Belongs to the Orn/Lys/Arg decarboxylase class-II family. LysA subfamily.</text>
</comment>
<keyword evidence="6" id="KW-0028">Amino-acid biosynthesis</keyword>
<dbReference type="EMBL" id="LT985188">
    <property type="protein sequence ID" value="SPD86201.1"/>
    <property type="molecule type" value="Genomic_DNA"/>
</dbReference>
<comment type="cofactor">
    <cofactor evidence="1 6 8 9">
        <name>pyridoxal 5'-phosphate</name>
        <dbReference type="ChEBI" id="CHEBI:597326"/>
    </cofactor>
</comment>
<keyword evidence="2 6" id="KW-0210">Decarboxylase</keyword>
<dbReference type="PRINTS" id="PR01181">
    <property type="entry name" value="DAPDCRBXLASE"/>
</dbReference>
<evidence type="ECO:0000256" key="8">
    <source>
        <dbReference type="PIRSR" id="PIRSR600183-50"/>
    </source>
</evidence>
<dbReference type="GO" id="GO:0008836">
    <property type="term" value="F:diaminopimelate decarboxylase activity"/>
    <property type="evidence" value="ECO:0007669"/>
    <property type="project" value="UniProtKB-UniRule"/>
</dbReference>
<dbReference type="KEGG" id="mgg:MPLG2_1165"/>
<dbReference type="InterPro" id="IPR009006">
    <property type="entry name" value="Ala_racemase/Decarboxylase_C"/>
</dbReference>
<organism evidence="11 12">
    <name type="scientific">Micropruina glycogenica</name>
    <dbReference type="NCBI Taxonomy" id="75385"/>
    <lineage>
        <taxon>Bacteria</taxon>
        <taxon>Bacillati</taxon>
        <taxon>Actinomycetota</taxon>
        <taxon>Actinomycetes</taxon>
        <taxon>Propionibacteriales</taxon>
        <taxon>Nocardioidaceae</taxon>
        <taxon>Micropruina</taxon>
    </lineage>
</organism>
<dbReference type="PANTHER" id="PTHR43727:SF2">
    <property type="entry name" value="GROUP IV DECARBOXYLASE"/>
    <property type="match status" value="1"/>
</dbReference>
<dbReference type="FunFam" id="3.20.20.10:FF:000003">
    <property type="entry name" value="Diaminopimelate decarboxylase"/>
    <property type="match status" value="1"/>
</dbReference>
<dbReference type="GO" id="GO:0030170">
    <property type="term" value="F:pyridoxal phosphate binding"/>
    <property type="evidence" value="ECO:0007669"/>
    <property type="project" value="UniProtKB-UniRule"/>
</dbReference>
<feature type="binding site" evidence="6">
    <location>
        <position position="277"/>
    </location>
    <ligand>
        <name>pyridoxal 5'-phosphate</name>
        <dbReference type="ChEBI" id="CHEBI:597326"/>
    </ligand>
</feature>
<dbReference type="SUPFAM" id="SSF51419">
    <property type="entry name" value="PLP-binding barrel"/>
    <property type="match status" value="1"/>
</dbReference>
<dbReference type="RefSeq" id="WP_105185249.1">
    <property type="nucleotide sequence ID" value="NZ_BAAAGO010000018.1"/>
</dbReference>
<dbReference type="InterPro" id="IPR022657">
    <property type="entry name" value="De-COase2_CS"/>
</dbReference>
<keyword evidence="5 6" id="KW-0456">Lyase</keyword>
<dbReference type="EC" id="4.1.1.20" evidence="6 7"/>
<dbReference type="NCBIfam" id="TIGR01048">
    <property type="entry name" value="lysA"/>
    <property type="match status" value="1"/>
</dbReference>
<keyword evidence="12" id="KW-1185">Reference proteome</keyword>
<evidence type="ECO:0000259" key="10">
    <source>
        <dbReference type="Pfam" id="PF02784"/>
    </source>
</evidence>
<dbReference type="InterPro" id="IPR002986">
    <property type="entry name" value="DAP_deCOOHase_LysA"/>
</dbReference>
<dbReference type="GO" id="GO:0009089">
    <property type="term" value="P:lysine biosynthetic process via diaminopimelate"/>
    <property type="evidence" value="ECO:0007669"/>
    <property type="project" value="UniProtKB-UniRule"/>
</dbReference>
<accession>A0A2N9JDK5</accession>
<dbReference type="PANTHER" id="PTHR43727">
    <property type="entry name" value="DIAMINOPIMELATE DECARBOXYLASE"/>
    <property type="match status" value="1"/>
</dbReference>
<dbReference type="Gene3D" id="2.40.37.10">
    <property type="entry name" value="Lyase, Ornithine Decarboxylase, Chain A, domain 1"/>
    <property type="match status" value="1"/>
</dbReference>
<evidence type="ECO:0000256" key="1">
    <source>
        <dbReference type="ARBA" id="ARBA00001933"/>
    </source>
</evidence>
<feature type="binding site" evidence="6">
    <location>
        <position position="363"/>
    </location>
    <ligand>
        <name>substrate</name>
    </ligand>
</feature>
<dbReference type="InterPro" id="IPR029066">
    <property type="entry name" value="PLP-binding_barrel"/>
</dbReference>